<evidence type="ECO:0000313" key="2">
    <source>
        <dbReference type="EMBL" id="ROL29780.1"/>
    </source>
</evidence>
<name>A0A3N0Y2V4_ANAGA</name>
<dbReference type="EMBL" id="RJVU01053588">
    <property type="protein sequence ID" value="ROL29780.1"/>
    <property type="molecule type" value="Genomic_DNA"/>
</dbReference>
<organism evidence="2 3">
    <name type="scientific">Anabarilius grahami</name>
    <name type="common">Kanglang fish</name>
    <name type="synonym">Barilius grahami</name>
    <dbReference type="NCBI Taxonomy" id="495550"/>
    <lineage>
        <taxon>Eukaryota</taxon>
        <taxon>Metazoa</taxon>
        <taxon>Chordata</taxon>
        <taxon>Craniata</taxon>
        <taxon>Vertebrata</taxon>
        <taxon>Euteleostomi</taxon>
        <taxon>Actinopterygii</taxon>
        <taxon>Neopterygii</taxon>
        <taxon>Teleostei</taxon>
        <taxon>Ostariophysi</taxon>
        <taxon>Cypriniformes</taxon>
        <taxon>Xenocyprididae</taxon>
        <taxon>Xenocypridinae</taxon>
        <taxon>Xenocypridinae incertae sedis</taxon>
        <taxon>Anabarilius</taxon>
    </lineage>
</organism>
<feature type="region of interest" description="Disordered" evidence="1">
    <location>
        <begin position="177"/>
        <end position="214"/>
    </location>
</feature>
<gene>
    <name evidence="2" type="ORF">DPX16_0837</name>
</gene>
<sequence>MDFFGYGLNEPLKDYLLTNGPRGSFVEFLDFALLTVGSRFTVGVVEDSDTMVNPVMAATPETTHKMVAATTSHATADRPEQRHAAADRPEQRHAAADRPEQRHAAADRQEQRHASRSVRERRGLRSSVADPPLTSTRAVGIPKPKLTAWLSNQPAPSLSSLPAPSLSSLPDASHVSLPVATPSNSPVATPSNSPVATPSNSPVATPSNSPVATHSSALDAMDKMAALPVPSGKTAAPSVLTEVGGVPAIESAPEPASASESAPEPAPTGEPSPHPRKRRRRRKKASSILRGSEAFQEAAGGLVTPPDPPWLPVAPDPPWLPVAPDPPWLPEFLQPALETLFLYALRSPMHPPPLPSCSVYAARTRLPGGGRYVTITVCSCHVPVTSRTTFPIILSAIHLHSLHQSLH</sequence>
<feature type="region of interest" description="Disordered" evidence="1">
    <location>
        <begin position="70"/>
        <end position="140"/>
    </location>
</feature>
<evidence type="ECO:0000256" key="1">
    <source>
        <dbReference type="SAM" id="MobiDB-lite"/>
    </source>
</evidence>
<reference evidence="2 3" key="1">
    <citation type="submission" date="2018-10" db="EMBL/GenBank/DDBJ databases">
        <title>Genome assembly for a Yunnan-Guizhou Plateau 3E fish, Anabarilius grahami (Regan), and its evolutionary and genetic applications.</title>
        <authorList>
            <person name="Jiang W."/>
        </authorList>
    </citation>
    <scope>NUCLEOTIDE SEQUENCE [LARGE SCALE GENOMIC DNA]</scope>
    <source>
        <strain evidence="2">AG-KIZ</strain>
        <tissue evidence="2">Muscle</tissue>
    </source>
</reference>
<keyword evidence="3" id="KW-1185">Reference proteome</keyword>
<protein>
    <submittedName>
        <fullName evidence="2">Uncharacterized protein</fullName>
    </submittedName>
</protein>
<proteinExistence type="predicted"/>
<dbReference type="Proteomes" id="UP000281406">
    <property type="component" value="Unassembled WGS sequence"/>
</dbReference>
<accession>A0A3N0Y2V4</accession>
<dbReference type="AlphaFoldDB" id="A0A3N0Y2V4"/>
<evidence type="ECO:0000313" key="3">
    <source>
        <dbReference type="Proteomes" id="UP000281406"/>
    </source>
</evidence>
<feature type="region of interest" description="Disordered" evidence="1">
    <location>
        <begin position="249"/>
        <end position="302"/>
    </location>
</feature>
<feature type="compositionally biased region" description="Basic and acidic residues" evidence="1">
    <location>
        <begin position="75"/>
        <end position="123"/>
    </location>
</feature>
<feature type="compositionally biased region" description="Low complexity" evidence="1">
    <location>
        <begin position="249"/>
        <end position="263"/>
    </location>
</feature>
<feature type="compositionally biased region" description="Polar residues" evidence="1">
    <location>
        <begin position="181"/>
        <end position="214"/>
    </location>
</feature>
<feature type="compositionally biased region" description="Basic residues" evidence="1">
    <location>
        <begin position="274"/>
        <end position="285"/>
    </location>
</feature>
<comment type="caution">
    <text evidence="2">The sequence shown here is derived from an EMBL/GenBank/DDBJ whole genome shotgun (WGS) entry which is preliminary data.</text>
</comment>